<dbReference type="Proteomes" id="UP000192247">
    <property type="component" value="Unassembled WGS sequence"/>
</dbReference>
<dbReference type="PANTHER" id="PTHR14795:SF0">
    <property type="entry name" value="TRANSMEMBRANE PROTEIN 62"/>
    <property type="match status" value="1"/>
</dbReference>
<dbReference type="InParanoid" id="A0A1V9XK52"/>
<organism evidence="6 7">
    <name type="scientific">Tropilaelaps mercedesae</name>
    <dbReference type="NCBI Taxonomy" id="418985"/>
    <lineage>
        <taxon>Eukaryota</taxon>
        <taxon>Metazoa</taxon>
        <taxon>Ecdysozoa</taxon>
        <taxon>Arthropoda</taxon>
        <taxon>Chelicerata</taxon>
        <taxon>Arachnida</taxon>
        <taxon>Acari</taxon>
        <taxon>Parasitiformes</taxon>
        <taxon>Mesostigmata</taxon>
        <taxon>Gamasina</taxon>
        <taxon>Dermanyssoidea</taxon>
        <taxon>Laelapidae</taxon>
        <taxon>Tropilaelaps</taxon>
    </lineage>
</organism>
<evidence type="ECO:0000313" key="6">
    <source>
        <dbReference type="EMBL" id="OQR73783.1"/>
    </source>
</evidence>
<feature type="transmembrane region" description="Helical" evidence="2">
    <location>
        <begin position="471"/>
        <end position="492"/>
    </location>
</feature>
<dbReference type="InterPro" id="IPR056229">
    <property type="entry name" value="Ig_TMM62"/>
</dbReference>
<dbReference type="PANTHER" id="PTHR14795">
    <property type="entry name" value="HELICASE RELATED"/>
    <property type="match status" value="1"/>
</dbReference>
<evidence type="ECO:0000256" key="2">
    <source>
        <dbReference type="SAM" id="Phobius"/>
    </source>
</evidence>
<evidence type="ECO:0000313" key="7">
    <source>
        <dbReference type="Proteomes" id="UP000192247"/>
    </source>
</evidence>
<dbReference type="InterPro" id="IPR056230">
    <property type="entry name" value="TMEM62_C"/>
</dbReference>
<dbReference type="SUPFAM" id="SSF56300">
    <property type="entry name" value="Metallo-dependent phosphatases"/>
    <property type="match status" value="1"/>
</dbReference>
<evidence type="ECO:0000256" key="1">
    <source>
        <dbReference type="SAM" id="MobiDB-lite"/>
    </source>
</evidence>
<proteinExistence type="predicted"/>
<feature type="region of interest" description="Disordered" evidence="1">
    <location>
        <begin position="759"/>
        <end position="786"/>
    </location>
</feature>
<gene>
    <name evidence="6" type="ORF">BIW11_09522</name>
</gene>
<dbReference type="AlphaFoldDB" id="A0A1V9XK52"/>
<feature type="domain" description="TMEM62 C-terminal" evidence="5">
    <location>
        <begin position="509"/>
        <end position="643"/>
    </location>
</feature>
<feature type="transmembrane region" description="Helical" evidence="2">
    <location>
        <begin position="715"/>
        <end position="738"/>
    </location>
</feature>
<dbReference type="Pfam" id="PF24394">
    <property type="entry name" value="TMEM62_C"/>
    <property type="match status" value="1"/>
</dbReference>
<protein>
    <submittedName>
        <fullName evidence="6">Transmembrane protein 62-like</fullName>
    </submittedName>
</protein>
<dbReference type="Gene3D" id="3.60.21.10">
    <property type="match status" value="1"/>
</dbReference>
<reference evidence="6 7" key="1">
    <citation type="journal article" date="2017" name="Gigascience">
        <title>Draft genome of the honey bee ectoparasitic mite, Tropilaelaps mercedesae, is shaped by the parasitic life history.</title>
        <authorList>
            <person name="Dong X."/>
            <person name="Armstrong S.D."/>
            <person name="Xia D."/>
            <person name="Makepeace B.L."/>
            <person name="Darby A.C."/>
            <person name="Kadowaki T."/>
        </authorList>
    </citation>
    <scope>NUCLEOTIDE SEQUENCE [LARGE SCALE GENOMIC DNA]</scope>
    <source>
        <strain evidence="6">Wuxi-XJTLU</strain>
    </source>
</reference>
<evidence type="ECO:0000259" key="5">
    <source>
        <dbReference type="Pfam" id="PF24394"/>
    </source>
</evidence>
<feature type="compositionally biased region" description="Polar residues" evidence="1">
    <location>
        <begin position="763"/>
        <end position="781"/>
    </location>
</feature>
<feature type="signal peptide" evidence="3">
    <location>
        <begin position="1"/>
        <end position="29"/>
    </location>
</feature>
<feature type="domain" description="TMEM62 Ig-like" evidence="4">
    <location>
        <begin position="350"/>
        <end position="453"/>
    </location>
</feature>
<feature type="region of interest" description="Disordered" evidence="1">
    <location>
        <begin position="31"/>
        <end position="78"/>
    </location>
</feature>
<keyword evidence="2" id="KW-1133">Transmembrane helix</keyword>
<feature type="transmembrane region" description="Helical" evidence="2">
    <location>
        <begin position="605"/>
        <end position="629"/>
    </location>
</feature>
<dbReference type="STRING" id="418985.A0A1V9XK52"/>
<feature type="chain" id="PRO_5013184377" evidence="3">
    <location>
        <begin position="30"/>
        <end position="838"/>
    </location>
</feature>
<evidence type="ECO:0000256" key="3">
    <source>
        <dbReference type="SAM" id="SignalP"/>
    </source>
</evidence>
<keyword evidence="3" id="KW-0732">Signal</keyword>
<comment type="caution">
    <text evidence="6">The sequence shown here is derived from an EMBL/GenBank/DDBJ whole genome shotgun (WGS) entry which is preliminary data.</text>
</comment>
<dbReference type="OrthoDB" id="27234at2759"/>
<dbReference type="InterPro" id="IPR029052">
    <property type="entry name" value="Metallo-depent_PP-like"/>
</dbReference>
<name>A0A1V9XK52_9ACAR</name>
<keyword evidence="7" id="KW-1185">Reference proteome</keyword>
<feature type="compositionally biased region" description="Basic and acidic residues" evidence="1">
    <location>
        <begin position="56"/>
        <end position="78"/>
    </location>
</feature>
<evidence type="ECO:0000259" key="4">
    <source>
        <dbReference type="Pfam" id="PF24384"/>
    </source>
</evidence>
<feature type="transmembrane region" description="Helical" evidence="2">
    <location>
        <begin position="689"/>
        <end position="709"/>
    </location>
</feature>
<keyword evidence="2" id="KW-0472">Membrane</keyword>
<dbReference type="Pfam" id="PF24384">
    <property type="entry name" value="Ig_TMM62"/>
    <property type="match status" value="1"/>
</dbReference>
<sequence length="838" mass="93985">MLGEDRGGGRTLLLLCGLFAFGLLVVTSGGGGPGNSRSEDAIDSDSGGLRLNKHIGHTDKRSTQIKNDKGKRREQQKPHVFPDDHYRRLIHFVQVTDVHVSMHRAPDRITDFAAFLNDTLLKVIKPPVVIMSGDIVDSLGPSYMSSDQNLREWITYRKVLDDSKITEKLQWLDIRGNHDNLNLASVSSPRNMYRTYSEKGRSYRHSYRYVHAQGDEKIAFVGVDTCMDPGSRRPFNFFGQLTPSRFDELLRMRDEVAHVNYTVWFGHHPSAVVFGRSKEGLEMRSLFANSGPYLCGHYHTVFNLVQHMYTMHDNNALELELGDFKENRKFRVLSIDHGLLNFVDVAFKTYPIILVTNPKNALFHLPSYEPLERIRNSTHIRVLVFSDEPIIEVKLSLDNADEIYLTQVDKTPLFVIPWKPRDYAQGLHTLRVTAEDGQGRSSSVFFEFSIDGSRPSFELLGRAALFITRQFLFLTLLCILIVISSPLIFLRIRYTGPFSHGMRNSGTSVFGHCPRVHGDRFSGGNAATGTRACLPSCSSKRSCTSFPGYRLLSQLVLLVSVDRLFYPLIAFPIYICIGPWFLGAIVEEHLGVCFLWGTFVDGNFLPGGIIFFYAIILLLVYYIPFVVLLSSRVHSTYATHFHTGGTGMSLRGTAQSLGISTGNSSSGRNTLDRCKIPGARGMQWLLTPVLRNMQAFSLLTLVAFQILWASWFWFAFGWIAVVFGFVPSGGLVFTAVLWRMASVLPRNLFCRNAASCNREEEPQSQPHSAAPVNNNGSRSSSPLPPIVEADRAGKRTHFEGNSIIARNDFDDAGLLLTPEQVKLTSKNNSVRQKAASHI</sequence>
<dbReference type="EMBL" id="MNPL01009291">
    <property type="protein sequence ID" value="OQR73783.1"/>
    <property type="molecule type" value="Genomic_DNA"/>
</dbReference>
<accession>A0A1V9XK52</accession>
<feature type="transmembrane region" description="Helical" evidence="2">
    <location>
        <begin position="564"/>
        <end position="585"/>
    </location>
</feature>
<keyword evidence="2 6" id="KW-0812">Transmembrane</keyword>